<dbReference type="EMBL" id="GBRH01187969">
    <property type="protein sequence ID" value="JAE09927.1"/>
    <property type="molecule type" value="Transcribed_RNA"/>
</dbReference>
<reference evidence="2" key="1">
    <citation type="submission" date="2014-09" db="EMBL/GenBank/DDBJ databases">
        <authorList>
            <person name="Magalhaes I.L.F."/>
            <person name="Oliveira U."/>
            <person name="Santos F.R."/>
            <person name="Vidigal T.H.D.A."/>
            <person name="Brescovit A.D."/>
            <person name="Santos A.J."/>
        </authorList>
    </citation>
    <scope>NUCLEOTIDE SEQUENCE</scope>
    <source>
        <tissue evidence="2">Shoot tissue taken approximately 20 cm above the soil surface</tissue>
    </source>
</reference>
<protein>
    <submittedName>
        <fullName evidence="2">Uncharacterized protein</fullName>
    </submittedName>
</protein>
<feature type="region of interest" description="Disordered" evidence="1">
    <location>
        <begin position="49"/>
        <end position="91"/>
    </location>
</feature>
<sequence length="91" mass="10199">MPNDIGLAYQDDNCDGGCQVQVNEENFEIDDPDDVVDCEIVDASVVDDLRRQREEEVQEYESSDDEDETGLQYASDNEGPTISDEDDSDSE</sequence>
<feature type="compositionally biased region" description="Acidic residues" evidence="1">
    <location>
        <begin position="56"/>
        <end position="69"/>
    </location>
</feature>
<proteinExistence type="predicted"/>
<evidence type="ECO:0000256" key="1">
    <source>
        <dbReference type="SAM" id="MobiDB-lite"/>
    </source>
</evidence>
<name>A0A0A9FC46_ARUDO</name>
<dbReference type="AlphaFoldDB" id="A0A0A9FC46"/>
<accession>A0A0A9FC46</accession>
<evidence type="ECO:0000313" key="2">
    <source>
        <dbReference type="EMBL" id="JAE09927.1"/>
    </source>
</evidence>
<reference evidence="2" key="2">
    <citation type="journal article" date="2015" name="Data Brief">
        <title>Shoot transcriptome of the giant reed, Arundo donax.</title>
        <authorList>
            <person name="Barrero R.A."/>
            <person name="Guerrero F.D."/>
            <person name="Moolhuijzen P."/>
            <person name="Goolsby J.A."/>
            <person name="Tidwell J."/>
            <person name="Bellgard S.E."/>
            <person name="Bellgard M.I."/>
        </authorList>
    </citation>
    <scope>NUCLEOTIDE SEQUENCE</scope>
    <source>
        <tissue evidence="2">Shoot tissue taken approximately 20 cm above the soil surface</tissue>
    </source>
</reference>
<organism evidence="2">
    <name type="scientific">Arundo donax</name>
    <name type="common">Giant reed</name>
    <name type="synonym">Donax arundinaceus</name>
    <dbReference type="NCBI Taxonomy" id="35708"/>
    <lineage>
        <taxon>Eukaryota</taxon>
        <taxon>Viridiplantae</taxon>
        <taxon>Streptophyta</taxon>
        <taxon>Embryophyta</taxon>
        <taxon>Tracheophyta</taxon>
        <taxon>Spermatophyta</taxon>
        <taxon>Magnoliopsida</taxon>
        <taxon>Liliopsida</taxon>
        <taxon>Poales</taxon>
        <taxon>Poaceae</taxon>
        <taxon>PACMAD clade</taxon>
        <taxon>Arundinoideae</taxon>
        <taxon>Arundineae</taxon>
        <taxon>Arundo</taxon>
    </lineage>
</organism>